<name>X0VQX1_9ZZZZ</name>
<protein>
    <submittedName>
        <fullName evidence="2">Uncharacterized protein</fullName>
    </submittedName>
</protein>
<gene>
    <name evidence="2" type="ORF">S01H1_59631</name>
</gene>
<keyword evidence="1" id="KW-1133">Transmembrane helix</keyword>
<keyword evidence="1" id="KW-0472">Membrane</keyword>
<keyword evidence="1" id="KW-0812">Transmembrane</keyword>
<comment type="caution">
    <text evidence="2">The sequence shown here is derived from an EMBL/GenBank/DDBJ whole genome shotgun (WGS) entry which is preliminary data.</text>
</comment>
<evidence type="ECO:0000256" key="1">
    <source>
        <dbReference type="SAM" id="Phobius"/>
    </source>
</evidence>
<feature type="transmembrane region" description="Helical" evidence="1">
    <location>
        <begin position="20"/>
        <end position="38"/>
    </location>
</feature>
<evidence type="ECO:0000313" key="2">
    <source>
        <dbReference type="EMBL" id="GAG14873.1"/>
    </source>
</evidence>
<dbReference type="EMBL" id="BARS01039013">
    <property type="protein sequence ID" value="GAG14873.1"/>
    <property type="molecule type" value="Genomic_DNA"/>
</dbReference>
<feature type="non-terminal residue" evidence="2">
    <location>
        <position position="67"/>
    </location>
</feature>
<organism evidence="2">
    <name type="scientific">marine sediment metagenome</name>
    <dbReference type="NCBI Taxonomy" id="412755"/>
    <lineage>
        <taxon>unclassified sequences</taxon>
        <taxon>metagenomes</taxon>
        <taxon>ecological metagenomes</taxon>
    </lineage>
</organism>
<reference evidence="2" key="1">
    <citation type="journal article" date="2014" name="Front. Microbiol.">
        <title>High frequency of phylogenetically diverse reductive dehalogenase-homologous genes in deep subseafloor sedimentary metagenomes.</title>
        <authorList>
            <person name="Kawai M."/>
            <person name="Futagami T."/>
            <person name="Toyoda A."/>
            <person name="Takaki Y."/>
            <person name="Nishi S."/>
            <person name="Hori S."/>
            <person name="Arai W."/>
            <person name="Tsubouchi T."/>
            <person name="Morono Y."/>
            <person name="Uchiyama I."/>
            <person name="Ito T."/>
            <person name="Fujiyama A."/>
            <person name="Inagaki F."/>
            <person name="Takami H."/>
        </authorList>
    </citation>
    <scope>NUCLEOTIDE SEQUENCE</scope>
    <source>
        <strain evidence="2">Expedition CK06-06</strain>
    </source>
</reference>
<dbReference type="AlphaFoldDB" id="X0VQX1"/>
<proteinExistence type="predicted"/>
<sequence length="67" mass="7283">MKDERKIIGDEAGTSSMLEGVVAIGISISLLTIFFISANNAYSIHERDDVDLAAKNTDIMEKLLNSP</sequence>
<accession>X0VQX1</accession>